<gene>
    <name evidence="1" type="ORF">CHYS00102_LOCUS24572</name>
</gene>
<reference evidence="1" key="1">
    <citation type="submission" date="2021-01" db="EMBL/GenBank/DDBJ databases">
        <authorList>
            <person name="Corre E."/>
            <person name="Pelletier E."/>
            <person name="Niang G."/>
            <person name="Scheremetjew M."/>
            <person name="Finn R."/>
            <person name="Kale V."/>
            <person name="Holt S."/>
            <person name="Cochrane G."/>
            <person name="Meng A."/>
            <person name="Brown T."/>
            <person name="Cohen L."/>
        </authorList>
    </citation>
    <scope>NUCLEOTIDE SEQUENCE</scope>
    <source>
        <strain evidence="1">308</strain>
    </source>
</reference>
<protein>
    <submittedName>
        <fullName evidence="1">Uncharacterized protein</fullName>
    </submittedName>
</protein>
<dbReference type="EMBL" id="HBFR01033654">
    <property type="protein sequence ID" value="CAD8897358.1"/>
    <property type="molecule type" value="Transcribed_RNA"/>
</dbReference>
<accession>A0A7S1FZV8</accession>
<proteinExistence type="predicted"/>
<dbReference type="AlphaFoldDB" id="A0A7S1FZV8"/>
<organism evidence="1">
    <name type="scientific">Corethron hystrix</name>
    <dbReference type="NCBI Taxonomy" id="216773"/>
    <lineage>
        <taxon>Eukaryota</taxon>
        <taxon>Sar</taxon>
        <taxon>Stramenopiles</taxon>
        <taxon>Ochrophyta</taxon>
        <taxon>Bacillariophyta</taxon>
        <taxon>Coscinodiscophyceae</taxon>
        <taxon>Corethrophycidae</taxon>
        <taxon>Corethrales</taxon>
        <taxon>Corethraceae</taxon>
        <taxon>Corethron</taxon>
    </lineage>
</organism>
<name>A0A7S1FZV8_9STRA</name>
<evidence type="ECO:0000313" key="1">
    <source>
        <dbReference type="EMBL" id="CAD8897358.1"/>
    </source>
</evidence>
<sequence length="477" mass="53314">MLFNKVLCVAQVLAFPILVESAGSIVSDFRIRNKDISPSMGRGYSVGTGMIYSQCVDMNSFDLTEPSFDYQYIFRDLDMTVSVTTSDELTTSQGWGNIASSVQKTVLMESESRTRTQKVWAFMSVDKYYISIDENRMLLTDDARNLINTGLYVTFFQVCGPSFIRSARRASEFHGIFSYKSETGSSTETVSYLRRAAQSSVVSQTKGGIDLESKQVTIEMKAYGISMPGGGNAFAARSFEAYGSTMDYAFQTMMDPHSGFVKSIEVVPWANNVRFQAVARMENMLGDSNAFMRRFYVIVNSEHIARMDNILRNRMAVFNIMVSCLGEVNAFPLESDGQFIRDKYSVCDPNTGVCDPALTFTVRSLRLALIGQVEETINSITTTTYSVTRYADEMNSYLDFYMGPCLTDLQRSVDGVVGGEMQRAHWSTQPGCQEISCLFSGTKWNGSTCERSTIVDDLTWVLERYCPALISIHQPSS</sequence>